<gene>
    <name evidence="5" type="primary">LOC104941772</name>
</gene>
<evidence type="ECO:0000256" key="1">
    <source>
        <dbReference type="SAM" id="Phobius"/>
    </source>
</evidence>
<feature type="transmembrane region" description="Helical" evidence="1">
    <location>
        <begin position="26"/>
        <end position="43"/>
    </location>
</feature>
<evidence type="ECO:0000313" key="4">
    <source>
        <dbReference type="Proteomes" id="UP000504611"/>
    </source>
</evidence>
<feature type="domain" description="Phosphatidylserine Lipase ABHD16 N-terminal" evidence="3">
    <location>
        <begin position="5"/>
        <end position="78"/>
    </location>
</feature>
<evidence type="ECO:0000259" key="3">
    <source>
        <dbReference type="Pfam" id="PF22990"/>
    </source>
</evidence>
<dbReference type="Pfam" id="PF22990">
    <property type="entry name" value="ABHD16_N"/>
    <property type="match status" value="1"/>
</dbReference>
<feature type="non-terminal residue" evidence="5">
    <location>
        <position position="129"/>
    </location>
</feature>
<evidence type="ECO:0000256" key="2">
    <source>
        <dbReference type="SAM" id="SignalP"/>
    </source>
</evidence>
<feature type="signal peptide" evidence="2">
    <location>
        <begin position="1"/>
        <end position="16"/>
    </location>
</feature>
<dbReference type="OrthoDB" id="6412627at2759"/>
<keyword evidence="1" id="KW-1133">Transmembrane helix</keyword>
<dbReference type="GeneID" id="104941772"/>
<keyword evidence="2" id="KW-0732">Signal</keyword>
<protein>
    <submittedName>
        <fullName evidence="5">Abhydrolase domain-containing protein 16A-like</fullName>
    </submittedName>
</protein>
<evidence type="ECO:0000313" key="5">
    <source>
        <dbReference type="RefSeq" id="XP_010765210.1"/>
    </source>
</evidence>
<name>A0A6I9MUM9_9TELE</name>
<dbReference type="AlphaFoldDB" id="A0A6I9MUM9"/>
<sequence length="129" mass="14496">MSVSLLLFVFLGYICSSKLVPVSQYVGTVLVCLLGVACLRGLGRWKNSEYLQFISILDENKDDHTPANKKKLRCYDFDFSYWPSDFSWSEVSNPKLSKAGVSLLKPEPRLRGAADSVLHSVRTLPCHII</sequence>
<reference evidence="5" key="1">
    <citation type="submission" date="2025-08" db="UniProtKB">
        <authorList>
            <consortium name="RefSeq"/>
        </authorList>
    </citation>
    <scope>IDENTIFICATION</scope>
    <source>
        <tissue evidence="5">Muscle</tissue>
    </source>
</reference>
<organism evidence="4 5">
    <name type="scientific">Notothenia coriiceps</name>
    <name type="common">black rockcod</name>
    <dbReference type="NCBI Taxonomy" id="8208"/>
    <lineage>
        <taxon>Eukaryota</taxon>
        <taxon>Metazoa</taxon>
        <taxon>Chordata</taxon>
        <taxon>Craniata</taxon>
        <taxon>Vertebrata</taxon>
        <taxon>Euteleostomi</taxon>
        <taxon>Actinopterygii</taxon>
        <taxon>Neopterygii</taxon>
        <taxon>Teleostei</taxon>
        <taxon>Neoteleostei</taxon>
        <taxon>Acanthomorphata</taxon>
        <taxon>Eupercaria</taxon>
        <taxon>Perciformes</taxon>
        <taxon>Notothenioidei</taxon>
        <taxon>Nototheniidae</taxon>
        <taxon>Notothenia</taxon>
    </lineage>
</organism>
<dbReference type="Proteomes" id="UP000504611">
    <property type="component" value="Unplaced"/>
</dbReference>
<dbReference type="KEGG" id="ncc:104941772"/>
<keyword evidence="1" id="KW-0472">Membrane</keyword>
<dbReference type="InterPro" id="IPR054518">
    <property type="entry name" value="ABHD16_N"/>
</dbReference>
<proteinExistence type="predicted"/>
<keyword evidence="4" id="KW-1185">Reference proteome</keyword>
<accession>A0A6I9MUM9</accession>
<feature type="chain" id="PRO_5026905244" evidence="2">
    <location>
        <begin position="17"/>
        <end position="129"/>
    </location>
</feature>
<dbReference type="RefSeq" id="XP_010765210.1">
    <property type="nucleotide sequence ID" value="XM_010766908.1"/>
</dbReference>
<keyword evidence="1" id="KW-0812">Transmembrane</keyword>